<name>A0ABQ6ZM64_9GAMM</name>
<sequence>MKPIVRVPLFAALAAALLAGCERAPKQEDVEAAAQAAAEVADPAPPVTGREAPQFQFSDDDIGIALVPAPGFTLRHDFTRDYLSGGEWKTFAAPDVRGEPLVALVLDGSDRITAAELRIGTSSDRQAVATCLDAPEGATTEDPDEVRIDGQPFLHFRADDAAMSHYLSVDAYRHVRNARCIAIDLLITGTRPEVYDPPATPPFDNTTARARLQEALAAVRVTR</sequence>
<evidence type="ECO:0000313" key="2">
    <source>
        <dbReference type="EMBL" id="KAF1727446.1"/>
    </source>
</evidence>
<comment type="caution">
    <text evidence="2">The sequence shown here is derived from an EMBL/GenBank/DDBJ whole genome shotgun (WGS) entry which is preliminary data.</text>
</comment>
<proteinExistence type="predicted"/>
<evidence type="ECO:0000256" key="1">
    <source>
        <dbReference type="SAM" id="SignalP"/>
    </source>
</evidence>
<accession>A0ABQ6ZM64</accession>
<feature type="signal peptide" evidence="1">
    <location>
        <begin position="1"/>
        <end position="19"/>
    </location>
</feature>
<organism evidence="2 3">
    <name type="scientific">Pseudoxanthomonas japonensis</name>
    <dbReference type="NCBI Taxonomy" id="69284"/>
    <lineage>
        <taxon>Bacteria</taxon>
        <taxon>Pseudomonadati</taxon>
        <taxon>Pseudomonadota</taxon>
        <taxon>Gammaproteobacteria</taxon>
        <taxon>Lysobacterales</taxon>
        <taxon>Lysobacteraceae</taxon>
        <taxon>Pseudoxanthomonas</taxon>
    </lineage>
</organism>
<keyword evidence="3" id="KW-1185">Reference proteome</keyword>
<dbReference type="EMBL" id="PDWW01000001">
    <property type="protein sequence ID" value="KAF1727446.1"/>
    <property type="molecule type" value="Genomic_DNA"/>
</dbReference>
<gene>
    <name evidence="2" type="ORF">CSC78_01120</name>
</gene>
<keyword evidence="1" id="KW-0732">Signal</keyword>
<protein>
    <recommendedName>
        <fullName evidence="4">Lipoprotein</fullName>
    </recommendedName>
</protein>
<reference evidence="2 3" key="1">
    <citation type="submission" date="2017-10" db="EMBL/GenBank/DDBJ databases">
        <title>Whole genome sequencing of members of genus Pseudoxanthomonas.</title>
        <authorList>
            <person name="Kumar S."/>
            <person name="Bansal K."/>
            <person name="Kaur A."/>
            <person name="Patil P."/>
            <person name="Sharma S."/>
            <person name="Patil P.B."/>
        </authorList>
    </citation>
    <scope>NUCLEOTIDE SEQUENCE [LARGE SCALE GENOMIC DNA]</scope>
    <source>
        <strain evidence="2 3">DSM 17109</strain>
    </source>
</reference>
<evidence type="ECO:0000313" key="3">
    <source>
        <dbReference type="Proteomes" id="UP000781710"/>
    </source>
</evidence>
<evidence type="ECO:0008006" key="4">
    <source>
        <dbReference type="Google" id="ProtNLM"/>
    </source>
</evidence>
<dbReference type="RefSeq" id="WP_162336067.1">
    <property type="nucleotide sequence ID" value="NZ_JBHSRQ010000007.1"/>
</dbReference>
<dbReference type="PROSITE" id="PS51257">
    <property type="entry name" value="PROKAR_LIPOPROTEIN"/>
    <property type="match status" value="1"/>
</dbReference>
<dbReference type="Proteomes" id="UP000781710">
    <property type="component" value="Unassembled WGS sequence"/>
</dbReference>
<feature type="chain" id="PRO_5047008785" description="Lipoprotein" evidence="1">
    <location>
        <begin position="20"/>
        <end position="223"/>
    </location>
</feature>